<proteinExistence type="predicted"/>
<organism evidence="2 3">
    <name type="scientific">Yersinia pseudotuberculosis serotype O:1b (strain IP 31758)</name>
    <dbReference type="NCBI Taxonomy" id="349747"/>
    <lineage>
        <taxon>Bacteria</taxon>
        <taxon>Pseudomonadati</taxon>
        <taxon>Pseudomonadota</taxon>
        <taxon>Gammaproteobacteria</taxon>
        <taxon>Enterobacterales</taxon>
        <taxon>Yersiniaceae</taxon>
        <taxon>Yersinia</taxon>
    </lineage>
</organism>
<dbReference type="PROSITE" id="PS51723">
    <property type="entry name" value="PEPTIDASE_M60"/>
    <property type="match status" value="1"/>
</dbReference>
<dbReference type="Proteomes" id="UP000002412">
    <property type="component" value="Chromosome"/>
</dbReference>
<evidence type="ECO:0000313" key="2">
    <source>
        <dbReference type="EMBL" id="ABS46676.1"/>
    </source>
</evidence>
<protein>
    <submittedName>
        <fullName evidence="2">Viral enhancin protein</fullName>
    </submittedName>
</protein>
<dbReference type="AlphaFoldDB" id="A0A0U1QVX1"/>
<evidence type="ECO:0000259" key="1">
    <source>
        <dbReference type="PROSITE" id="PS51723"/>
    </source>
</evidence>
<dbReference type="EMBL" id="CP000720">
    <property type="protein sequence ID" value="ABS46676.1"/>
    <property type="molecule type" value="Genomic_DNA"/>
</dbReference>
<dbReference type="Gene3D" id="3.40.390.80">
    <property type="entry name" value="Peptidase M60, enhancin-like domain 2"/>
    <property type="match status" value="1"/>
</dbReference>
<dbReference type="HOGENOM" id="CLU_011735_0_0_6"/>
<dbReference type="SMART" id="SM01276">
    <property type="entry name" value="M60-like"/>
    <property type="match status" value="1"/>
</dbReference>
<dbReference type="KEGG" id="ypi:YpsIP31758_3749"/>
<feature type="domain" description="Peptidase M60" evidence="1">
    <location>
        <begin position="35"/>
        <end position="338"/>
    </location>
</feature>
<evidence type="ECO:0000313" key="3">
    <source>
        <dbReference type="Proteomes" id="UP000002412"/>
    </source>
</evidence>
<gene>
    <name evidence="2" type="ordered locus">YpsIP31758_3749</name>
</gene>
<sequence length="856" mass="97547">MRVIFMRQVTKSKKIKILPYPEWLVKAGMSKGIDHDRQHLGIILAAGEMIKVRQVNAEYKEKLKLYLLNDNKNTQRSISFNTDWIELSVDAVSVPFINTPYSDGIIPEIIFEYPDTSKLLPVYEKGEDESIFFESWDKQNAEFGVVESEYVIILIPEVSKDRLKSFSTSGGIDTVLGFYQDIFSFNNSLAGLSFEPQRYSDGNTRNRYFAKADKGGGGAAYYSNNWIASSSGSINTFWLSPNATNWGCLHEIAHGYQGGFIDDKYFSTREVWNNIYAACYQDVMLGAEKFNKGWLYNFGKQKEVEKSILNNINNGKEVNAWGERSKLYFIMLMLEKAGVNCFTHFNQIYRERKNTDQSVGSVLDMLSNSFATVENRVDVTPFLQMVGGHISKNQYQRNLFSHAKAVYPLNQLLQGDELTAVKKTLDLNSELSLVDVDSIEFTDIKSNLTLQFSIDDFAQIYGEELLILNGDNYVYNQSIMDKKQTLYNLPVGAYTLRIPTGRNKKYAPQINYLIVKNEDSQTQVDFVHRIGSPIVSQKISLQGLNDYTFATIFFDQENDTVSVDITKTKPHYHFPGMYARIRIKDKDNNELLNEVITGTNQSLSKNDFPLSSCYVIDIFHKEPGRVKLTPAYKGVIDNKSSYNEFIITPYGLQNIKLNNDPKVFLLENIKSAAETLRSHPIMWHANFSEAKDNIYLAIDIFPSPQKEGLLEQYADCISSYYEKPNEDLGNAFSFIFKGINDREFLTAKLNLVTKKLEVKIVSGTPHSGFKRTYAVLRYFNADGNELLNLDIIGSKKQAGQEWVFPISGYGVEKLYLQHVEPKNRLVITNIMQGIRLSSRTSIQTYEIESLGLSRCT</sequence>
<accession>A0A0U1QVX1</accession>
<name>A0A0U1QVX1_YERP3</name>
<reference evidence="2 3" key="1">
    <citation type="journal article" date="2007" name="PLoS Genet.">
        <title>The complete genome sequence of Yersinia pseudotuberculosis IP31758, the causative agent of Far East scarlet-like fever.</title>
        <authorList>
            <person name="Eppinger M."/>
            <person name="Rosovitz M.J."/>
            <person name="Fricke W.F."/>
            <person name="Rasko D.A."/>
            <person name="Kokorina G."/>
            <person name="Fayolle C."/>
            <person name="Lindler L.E."/>
            <person name="Carniel E."/>
            <person name="Ravel J."/>
        </authorList>
    </citation>
    <scope>NUCLEOTIDE SEQUENCE [LARGE SCALE GENOMIC DNA]</scope>
    <source>
        <strain evidence="2 3">IP 31758</strain>
    </source>
</reference>
<dbReference type="InterPro" id="IPR004954">
    <property type="entry name" value="Mucin-bd"/>
</dbReference>
<dbReference type="Pfam" id="PF03272">
    <property type="entry name" value="Mucin_bdg"/>
    <property type="match status" value="2"/>
</dbReference>
<dbReference type="InterPro" id="IPR031161">
    <property type="entry name" value="Peptidase_M60_dom"/>
</dbReference>
<dbReference type="Pfam" id="PF13402">
    <property type="entry name" value="Peptidase_M60"/>
    <property type="match status" value="1"/>
</dbReference>